<dbReference type="EMBL" id="WMII01000017">
    <property type="protein sequence ID" value="MTH65808.1"/>
    <property type="molecule type" value="Genomic_DNA"/>
</dbReference>
<keyword evidence="1" id="KW-0732">Signal</keyword>
<dbReference type="AlphaFoldDB" id="A0A6L6J1V8"/>
<comment type="caution">
    <text evidence="2">The sequence shown here is derived from an EMBL/GenBank/DDBJ whole genome shotgun (WGS) entry which is preliminary data.</text>
</comment>
<organism evidence="2 3">
    <name type="scientific">Paracoccus shanxieyensis</name>
    <dbReference type="NCBI Taxonomy" id="2675752"/>
    <lineage>
        <taxon>Bacteria</taxon>
        <taxon>Pseudomonadati</taxon>
        <taxon>Pseudomonadota</taxon>
        <taxon>Alphaproteobacteria</taxon>
        <taxon>Rhodobacterales</taxon>
        <taxon>Paracoccaceae</taxon>
        <taxon>Paracoccus</taxon>
    </lineage>
</organism>
<evidence type="ECO:0000256" key="1">
    <source>
        <dbReference type="SAM" id="SignalP"/>
    </source>
</evidence>
<accession>A0A6L6J1V8</accession>
<protein>
    <submittedName>
        <fullName evidence="2">Uncharacterized protein</fullName>
    </submittedName>
</protein>
<proteinExistence type="predicted"/>
<evidence type="ECO:0000313" key="3">
    <source>
        <dbReference type="Proteomes" id="UP000478740"/>
    </source>
</evidence>
<dbReference type="Proteomes" id="UP000478740">
    <property type="component" value="Unassembled WGS sequence"/>
</dbReference>
<sequence>MMRMMTKIAAAGLATMIALPASAAITTREDNMAQPQGWSAVAGMDPREVREMARSLPPTTDVSPDKPWCDHRAQVEQSLTNEFGEARIGSNGGDTALWGSEQMGTWTVVLERADATSCIIASGTGFTTGANPSAYLTRVGLAR</sequence>
<gene>
    <name evidence="2" type="ORF">GL284_16170</name>
</gene>
<feature type="chain" id="PRO_5026821578" evidence="1">
    <location>
        <begin position="24"/>
        <end position="143"/>
    </location>
</feature>
<evidence type="ECO:0000313" key="2">
    <source>
        <dbReference type="EMBL" id="MTH65808.1"/>
    </source>
</evidence>
<feature type="signal peptide" evidence="1">
    <location>
        <begin position="1"/>
        <end position="23"/>
    </location>
</feature>
<keyword evidence="3" id="KW-1185">Reference proteome</keyword>
<reference evidence="2 3" key="1">
    <citation type="submission" date="2019-11" db="EMBL/GenBank/DDBJ databases">
        <authorList>
            <person name="Dong K."/>
        </authorList>
    </citation>
    <scope>NUCLEOTIDE SEQUENCE [LARGE SCALE GENOMIC DNA]</scope>
    <source>
        <strain evidence="2 3">DK608</strain>
    </source>
</reference>
<name>A0A6L6J1V8_9RHOB</name>